<evidence type="ECO:0000256" key="2">
    <source>
        <dbReference type="ARBA" id="ARBA00022485"/>
    </source>
</evidence>
<keyword evidence="6" id="KW-0411">Iron-sulfur</keyword>
<evidence type="ECO:0000256" key="3">
    <source>
        <dbReference type="ARBA" id="ARBA00022691"/>
    </source>
</evidence>
<evidence type="ECO:0000313" key="7">
    <source>
        <dbReference type="EMBL" id="GAH48562.1"/>
    </source>
</evidence>
<evidence type="ECO:0000256" key="6">
    <source>
        <dbReference type="ARBA" id="ARBA00023014"/>
    </source>
</evidence>
<gene>
    <name evidence="7" type="ORF">S03H2_31410</name>
</gene>
<accession>X1FU94</accession>
<dbReference type="GO" id="GO:0046872">
    <property type="term" value="F:metal ion binding"/>
    <property type="evidence" value="ECO:0007669"/>
    <property type="project" value="UniProtKB-KW"/>
</dbReference>
<keyword evidence="5" id="KW-0408">Iron</keyword>
<evidence type="ECO:0000256" key="5">
    <source>
        <dbReference type="ARBA" id="ARBA00023004"/>
    </source>
</evidence>
<dbReference type="PANTHER" id="PTHR30352">
    <property type="entry name" value="PYRUVATE FORMATE-LYASE-ACTIVATING ENZYME"/>
    <property type="match status" value="1"/>
</dbReference>
<keyword evidence="4" id="KW-0479">Metal-binding</keyword>
<comment type="caution">
    <text evidence="7">The sequence shown here is derived from an EMBL/GenBank/DDBJ whole genome shotgun (WGS) entry which is preliminary data.</text>
</comment>
<comment type="cofactor">
    <cofactor evidence="1">
        <name>[4Fe-4S] cluster</name>
        <dbReference type="ChEBI" id="CHEBI:49883"/>
    </cofactor>
</comment>
<sequence>VKRTIETAYKHCHIEITNLLVTGLNDRKRDINRLIDYVSSIDKNIPLHFSRYYPNYHYDKPPTPEKRLEYAYVQAKEKMNYVYLGNILTDEGSDTNCPKCNNLLIERVSFQAMIIGLKDNKCKNCGEKIDIIT</sequence>
<dbReference type="EMBL" id="BARU01019044">
    <property type="protein sequence ID" value="GAH48562.1"/>
    <property type="molecule type" value="Genomic_DNA"/>
</dbReference>
<keyword evidence="2" id="KW-0004">4Fe-4S</keyword>
<reference evidence="7" key="1">
    <citation type="journal article" date="2014" name="Front. Microbiol.">
        <title>High frequency of phylogenetically diverse reductive dehalogenase-homologous genes in deep subseafloor sedimentary metagenomes.</title>
        <authorList>
            <person name="Kawai M."/>
            <person name="Futagami T."/>
            <person name="Toyoda A."/>
            <person name="Takaki Y."/>
            <person name="Nishi S."/>
            <person name="Hori S."/>
            <person name="Arai W."/>
            <person name="Tsubouchi T."/>
            <person name="Morono Y."/>
            <person name="Uchiyama I."/>
            <person name="Ito T."/>
            <person name="Fujiyama A."/>
            <person name="Inagaki F."/>
            <person name="Takami H."/>
        </authorList>
    </citation>
    <scope>NUCLEOTIDE SEQUENCE</scope>
    <source>
        <strain evidence="7">Expedition CK06-06</strain>
    </source>
</reference>
<name>X1FU94_9ZZZZ</name>
<evidence type="ECO:0008006" key="8">
    <source>
        <dbReference type="Google" id="ProtNLM"/>
    </source>
</evidence>
<protein>
    <recommendedName>
        <fullName evidence="8">Radical SAM core domain-containing protein</fullName>
    </recommendedName>
</protein>
<dbReference type="PANTHER" id="PTHR30352:SF5">
    <property type="entry name" value="PYRUVATE FORMATE-LYASE 1-ACTIVATING ENZYME"/>
    <property type="match status" value="1"/>
</dbReference>
<evidence type="ECO:0000256" key="1">
    <source>
        <dbReference type="ARBA" id="ARBA00001966"/>
    </source>
</evidence>
<dbReference type="AlphaFoldDB" id="X1FU94"/>
<dbReference type="InterPro" id="IPR034457">
    <property type="entry name" value="Organic_radical-activating"/>
</dbReference>
<keyword evidence="3" id="KW-0949">S-adenosyl-L-methionine</keyword>
<proteinExistence type="predicted"/>
<organism evidence="7">
    <name type="scientific">marine sediment metagenome</name>
    <dbReference type="NCBI Taxonomy" id="412755"/>
    <lineage>
        <taxon>unclassified sequences</taxon>
        <taxon>metagenomes</taxon>
        <taxon>ecological metagenomes</taxon>
    </lineage>
</organism>
<dbReference type="GO" id="GO:0051539">
    <property type="term" value="F:4 iron, 4 sulfur cluster binding"/>
    <property type="evidence" value="ECO:0007669"/>
    <property type="project" value="UniProtKB-KW"/>
</dbReference>
<feature type="non-terminal residue" evidence="7">
    <location>
        <position position="1"/>
    </location>
</feature>
<evidence type="ECO:0000256" key="4">
    <source>
        <dbReference type="ARBA" id="ARBA00022723"/>
    </source>
</evidence>